<comment type="similarity">
    <text evidence="1 2">Belongs to the small heat shock protein (HSP20) family.</text>
</comment>
<evidence type="ECO:0000313" key="4">
    <source>
        <dbReference type="EMBL" id="MBP3942692.1"/>
    </source>
</evidence>
<keyword evidence="5" id="KW-1185">Reference proteome</keyword>
<proteinExistence type="inferred from homology"/>
<reference evidence="4" key="1">
    <citation type="submission" date="2021-03" db="EMBL/GenBank/DDBJ databases">
        <authorList>
            <person name="Lu T."/>
            <person name="Wang Q."/>
            <person name="Han X."/>
        </authorList>
    </citation>
    <scope>NUCLEOTIDE SEQUENCE</scope>
    <source>
        <strain evidence="4">WQ 2009</strain>
    </source>
</reference>
<sequence length="146" mass="16521">MALVKFSHNASNHETAPFVNRVFDSFFNDSYLNDRVISRVPAVNVAESENAFHIEFAAPGLQKSDFKINIDNHTLIVSAERSEESKEETKVYNRREYAYGTFTRSFTLPKTVDINLIEAVYEAGILAVTITKKEEAKVVSRSIDVK</sequence>
<evidence type="ECO:0000313" key="5">
    <source>
        <dbReference type="Proteomes" id="UP000679691"/>
    </source>
</evidence>
<dbReference type="PANTHER" id="PTHR11527">
    <property type="entry name" value="HEAT-SHOCK PROTEIN 20 FAMILY MEMBER"/>
    <property type="match status" value="1"/>
</dbReference>
<dbReference type="Gene3D" id="2.60.40.790">
    <property type="match status" value="1"/>
</dbReference>
<gene>
    <name evidence="4" type="ORF">J5U18_03790</name>
</gene>
<dbReference type="InterPro" id="IPR008978">
    <property type="entry name" value="HSP20-like_chaperone"/>
</dbReference>
<dbReference type="InterPro" id="IPR002068">
    <property type="entry name" value="A-crystallin/Hsp20_dom"/>
</dbReference>
<dbReference type="PROSITE" id="PS01031">
    <property type="entry name" value="SHSP"/>
    <property type="match status" value="1"/>
</dbReference>
<dbReference type="SUPFAM" id="SSF49764">
    <property type="entry name" value="HSP20-like chaperones"/>
    <property type="match status" value="1"/>
</dbReference>
<dbReference type="Proteomes" id="UP000679691">
    <property type="component" value="Unassembled WGS sequence"/>
</dbReference>
<dbReference type="RefSeq" id="WP_353546174.1">
    <property type="nucleotide sequence ID" value="NZ_JAGKSB010000003.1"/>
</dbReference>
<evidence type="ECO:0000256" key="2">
    <source>
        <dbReference type="RuleBase" id="RU003616"/>
    </source>
</evidence>
<evidence type="ECO:0000256" key="1">
    <source>
        <dbReference type="PROSITE-ProRule" id="PRU00285"/>
    </source>
</evidence>
<dbReference type="CDD" id="cd06464">
    <property type="entry name" value="ACD_sHsps-like"/>
    <property type="match status" value="1"/>
</dbReference>
<comment type="caution">
    <text evidence="4">The sequence shown here is derived from an EMBL/GenBank/DDBJ whole genome shotgun (WGS) entry which is preliminary data.</text>
</comment>
<evidence type="ECO:0000259" key="3">
    <source>
        <dbReference type="PROSITE" id="PS01031"/>
    </source>
</evidence>
<dbReference type="AlphaFoldDB" id="A0A8T4H6K6"/>
<dbReference type="EMBL" id="JAGKSB010000003">
    <property type="protein sequence ID" value="MBP3942692.1"/>
    <property type="molecule type" value="Genomic_DNA"/>
</dbReference>
<dbReference type="Pfam" id="PF00011">
    <property type="entry name" value="HSP20"/>
    <property type="match status" value="1"/>
</dbReference>
<protein>
    <submittedName>
        <fullName evidence="4">Hsp20/alpha crystallin family protein</fullName>
    </submittedName>
</protein>
<organism evidence="4 5">
    <name type="scientific">Rhinopithecimicrobium faecis</name>
    <dbReference type="NCBI Taxonomy" id="2820698"/>
    <lineage>
        <taxon>Bacteria</taxon>
        <taxon>Pseudomonadati</taxon>
        <taxon>Bacteroidota</taxon>
        <taxon>Sphingobacteriia</taxon>
        <taxon>Sphingobacteriales</taxon>
        <taxon>Sphingobacteriaceae</taxon>
        <taxon>Rhinopithecimicrobium</taxon>
    </lineage>
</organism>
<accession>A0A8T4H6K6</accession>
<name>A0A8T4H6K6_9SPHI</name>
<feature type="domain" description="SHSP" evidence="3">
    <location>
        <begin position="34"/>
        <end position="146"/>
    </location>
</feature>
<dbReference type="InterPro" id="IPR031107">
    <property type="entry name" value="Small_HSP"/>
</dbReference>